<comment type="caution">
    <text evidence="2">The sequence shown here is derived from an EMBL/GenBank/DDBJ whole genome shotgun (WGS) entry which is preliminary data.</text>
</comment>
<reference evidence="2 3" key="1">
    <citation type="submission" date="2018-02" db="EMBL/GenBank/DDBJ databases">
        <title>Genome sequence of the basidiomycete white-rot fungus Phlebia centrifuga.</title>
        <authorList>
            <person name="Granchi Z."/>
            <person name="Peng M."/>
            <person name="de Vries R.P."/>
            <person name="Hilden K."/>
            <person name="Makela M.R."/>
            <person name="Grigoriev I."/>
            <person name="Riley R."/>
        </authorList>
    </citation>
    <scope>NUCLEOTIDE SEQUENCE [LARGE SCALE GENOMIC DNA]</scope>
    <source>
        <strain evidence="2 3">FBCC195</strain>
    </source>
</reference>
<accession>A0A2R6RII1</accession>
<evidence type="ECO:0000313" key="2">
    <source>
        <dbReference type="EMBL" id="PSS29837.1"/>
    </source>
</evidence>
<keyword evidence="3" id="KW-1185">Reference proteome</keyword>
<feature type="region of interest" description="Disordered" evidence="1">
    <location>
        <begin position="131"/>
        <end position="153"/>
    </location>
</feature>
<dbReference type="OrthoDB" id="3044497at2759"/>
<name>A0A2R6RII1_9APHY</name>
<protein>
    <recommendedName>
        <fullName evidence="4">Reverse transcriptase zinc-binding domain-containing protein</fullName>
    </recommendedName>
</protein>
<dbReference type="EMBL" id="MLYV02000251">
    <property type="protein sequence ID" value="PSS29837.1"/>
    <property type="molecule type" value="Genomic_DNA"/>
</dbReference>
<dbReference type="AlphaFoldDB" id="A0A2R6RII1"/>
<evidence type="ECO:0008006" key="4">
    <source>
        <dbReference type="Google" id="ProtNLM"/>
    </source>
</evidence>
<sequence>MNEIDPKLPSKRYGILIVGLPRRHAAILFPLRMGFVPLRKHLHKIGRADTPTCQACGEAPETVPHYILYCPAFNHPRSAMSFELGDNVHSLTALFTNAGSLRLLFRYIHRTRRFEEHFGCMSLPPAKEIMEKAKKQGLKDKGKEKQQKRNEQR</sequence>
<evidence type="ECO:0000256" key="1">
    <source>
        <dbReference type="SAM" id="MobiDB-lite"/>
    </source>
</evidence>
<gene>
    <name evidence="2" type="ORF">PHLCEN_2v2678</name>
</gene>
<dbReference type="Proteomes" id="UP000186601">
    <property type="component" value="Unassembled WGS sequence"/>
</dbReference>
<evidence type="ECO:0000313" key="3">
    <source>
        <dbReference type="Proteomes" id="UP000186601"/>
    </source>
</evidence>
<proteinExistence type="predicted"/>
<organism evidence="2 3">
    <name type="scientific">Hermanssonia centrifuga</name>
    <dbReference type="NCBI Taxonomy" id="98765"/>
    <lineage>
        <taxon>Eukaryota</taxon>
        <taxon>Fungi</taxon>
        <taxon>Dikarya</taxon>
        <taxon>Basidiomycota</taxon>
        <taxon>Agaricomycotina</taxon>
        <taxon>Agaricomycetes</taxon>
        <taxon>Polyporales</taxon>
        <taxon>Meruliaceae</taxon>
        <taxon>Hermanssonia</taxon>
    </lineage>
</organism>